<accession>A0ACB8AES2</accession>
<proteinExistence type="predicted"/>
<dbReference type="Proteomes" id="UP000790377">
    <property type="component" value="Unassembled WGS sequence"/>
</dbReference>
<gene>
    <name evidence="1" type="ORF">BJ138DRAFT_1135143</name>
</gene>
<evidence type="ECO:0000313" key="2">
    <source>
        <dbReference type="Proteomes" id="UP000790377"/>
    </source>
</evidence>
<sequence length="731" mass="83358">MTDSDFQANNIFHVPSQSFPTVRVPDSYNPFRSQNTPIIIDNGASNIRFGFSTSPNPHSSPNLIAKYKERKFNQPLLLFGDAIDTESGAKAQAKSPWEGDVLLNFDALEHALDYAFIQLGVDAPTVEHPVLMTERLSSPLHSRAFTSELMFEQYSVPSLTYCIDSLMSFYQNNRPQPGKPFAADGLVISFNTASTSVIPVLDGKGILSHSKRIPWGAQQSTEYLLKLIQLKYPNFPTRVTSSQTSWMLHKFCEVAPDYLAALRILKDPLKLRASERIIQFPFALPVVEEKTEEELARIAEKRKEQGKKLQEIAAKNRMEKLLQKENDLQYLLSLKEDRSENKREWANTLQTEGFDDDAALDETIKKLELDLKRTRKKEVEGDDNMNVEEPSFPLIDVPDADLDEEALKEKKKQKLLKAGFEARLRARREKEKEKEERDAEERREEEDRERNFDEWASRLRREQEAIMTRIKDRGRRRAALSDRKSAAAQARMKNIASLAADDRVSKKKRKAGGEDMFGADDEDWAIYRKINTAAQSSDEEEEFNQLQIIEQKLLTYDPAFTTQHTHASITSQRSALITAFRPQYEEGDVEGHTRIHLNTERWRVGETYFSPSMAGVDSAGLGEVLQSVLARFPNEQKGRLVKNVFVTGGPSRMSGLQPRLYSTLRPILPPEMPLHDIVRAADPALDAWRGMAAFANADREEFLRVGVTKAEYEEWGGERIKRWWGGNWNGS</sequence>
<reference evidence="1" key="1">
    <citation type="journal article" date="2021" name="New Phytol.">
        <title>Evolutionary innovations through gain and loss of genes in the ectomycorrhizal Boletales.</title>
        <authorList>
            <person name="Wu G."/>
            <person name="Miyauchi S."/>
            <person name="Morin E."/>
            <person name="Kuo A."/>
            <person name="Drula E."/>
            <person name="Varga T."/>
            <person name="Kohler A."/>
            <person name="Feng B."/>
            <person name="Cao Y."/>
            <person name="Lipzen A."/>
            <person name="Daum C."/>
            <person name="Hundley H."/>
            <person name="Pangilinan J."/>
            <person name="Johnson J."/>
            <person name="Barry K."/>
            <person name="LaButti K."/>
            <person name="Ng V."/>
            <person name="Ahrendt S."/>
            <person name="Min B."/>
            <person name="Choi I.G."/>
            <person name="Park H."/>
            <person name="Plett J.M."/>
            <person name="Magnuson J."/>
            <person name="Spatafora J.W."/>
            <person name="Nagy L.G."/>
            <person name="Henrissat B."/>
            <person name="Grigoriev I.V."/>
            <person name="Yang Z.L."/>
            <person name="Xu J."/>
            <person name="Martin F.M."/>
        </authorList>
    </citation>
    <scope>NUCLEOTIDE SEQUENCE</scope>
    <source>
        <strain evidence="1">ATCC 28755</strain>
    </source>
</reference>
<dbReference type="EMBL" id="MU267666">
    <property type="protein sequence ID" value="KAH7911817.1"/>
    <property type="molecule type" value="Genomic_DNA"/>
</dbReference>
<evidence type="ECO:0000313" key="1">
    <source>
        <dbReference type="EMBL" id="KAH7911817.1"/>
    </source>
</evidence>
<comment type="caution">
    <text evidence="1">The sequence shown here is derived from an EMBL/GenBank/DDBJ whole genome shotgun (WGS) entry which is preliminary data.</text>
</comment>
<organism evidence="1 2">
    <name type="scientific">Hygrophoropsis aurantiaca</name>
    <dbReference type="NCBI Taxonomy" id="72124"/>
    <lineage>
        <taxon>Eukaryota</taxon>
        <taxon>Fungi</taxon>
        <taxon>Dikarya</taxon>
        <taxon>Basidiomycota</taxon>
        <taxon>Agaricomycotina</taxon>
        <taxon>Agaricomycetes</taxon>
        <taxon>Agaricomycetidae</taxon>
        <taxon>Boletales</taxon>
        <taxon>Coniophorineae</taxon>
        <taxon>Hygrophoropsidaceae</taxon>
        <taxon>Hygrophoropsis</taxon>
    </lineage>
</organism>
<name>A0ACB8AES2_9AGAM</name>
<protein>
    <submittedName>
        <fullName evidence="1">Uncharacterized protein</fullName>
    </submittedName>
</protein>
<keyword evidence="2" id="KW-1185">Reference proteome</keyword>